<dbReference type="AlphaFoldDB" id="B9TLJ4"/>
<organism evidence="1 2">
    <name type="scientific">Ricinus communis</name>
    <name type="common">Castor bean</name>
    <dbReference type="NCBI Taxonomy" id="3988"/>
    <lineage>
        <taxon>Eukaryota</taxon>
        <taxon>Viridiplantae</taxon>
        <taxon>Streptophyta</taxon>
        <taxon>Embryophyta</taxon>
        <taxon>Tracheophyta</taxon>
        <taxon>Spermatophyta</taxon>
        <taxon>Magnoliopsida</taxon>
        <taxon>eudicotyledons</taxon>
        <taxon>Gunneridae</taxon>
        <taxon>Pentapetalae</taxon>
        <taxon>rosids</taxon>
        <taxon>fabids</taxon>
        <taxon>Malpighiales</taxon>
        <taxon>Euphorbiaceae</taxon>
        <taxon>Acalyphoideae</taxon>
        <taxon>Acalypheae</taxon>
        <taxon>Ricinus</taxon>
    </lineage>
</organism>
<evidence type="ECO:0000313" key="2">
    <source>
        <dbReference type="Proteomes" id="UP000008311"/>
    </source>
</evidence>
<gene>
    <name evidence="1" type="ORF">RCOM_2091850</name>
</gene>
<sequence>IDLHRFRAVRQRIAAKVRRAAVDGPQAALAVQVDGVDVDKGGRIVRARLPVVPAGVRIGLRLAGLVQQCQGRSFGTGPARAADEHAAGVGGNSVPDHAVALRGDVQFGRASGQCRAHHHCGDQCAFHACSLRGSMASG</sequence>
<dbReference type="InParanoid" id="B9TLJ4"/>
<protein>
    <submittedName>
        <fullName evidence="1">Uncharacterized protein</fullName>
    </submittedName>
</protein>
<accession>B9TLJ4</accession>
<evidence type="ECO:0000313" key="1">
    <source>
        <dbReference type="EMBL" id="EEF23271.1"/>
    </source>
</evidence>
<reference evidence="2" key="1">
    <citation type="journal article" date="2010" name="Nat. Biotechnol.">
        <title>Draft genome sequence of the oilseed species Ricinus communis.</title>
        <authorList>
            <person name="Chan A.P."/>
            <person name="Crabtree J."/>
            <person name="Zhao Q."/>
            <person name="Lorenzi H."/>
            <person name="Orvis J."/>
            <person name="Puiu D."/>
            <person name="Melake-Berhan A."/>
            <person name="Jones K.M."/>
            <person name="Redman J."/>
            <person name="Chen G."/>
            <person name="Cahoon E.B."/>
            <person name="Gedil M."/>
            <person name="Stanke M."/>
            <person name="Haas B.J."/>
            <person name="Wortman J.R."/>
            <person name="Fraser-Liggett C.M."/>
            <person name="Ravel J."/>
            <person name="Rabinowicz P.D."/>
        </authorList>
    </citation>
    <scope>NUCLEOTIDE SEQUENCE [LARGE SCALE GENOMIC DNA]</scope>
    <source>
        <strain evidence="2">cv. Hale</strain>
    </source>
</reference>
<dbReference type="EMBL" id="EQ986944">
    <property type="protein sequence ID" value="EEF23271.1"/>
    <property type="molecule type" value="Genomic_DNA"/>
</dbReference>
<feature type="non-terminal residue" evidence="1">
    <location>
        <position position="1"/>
    </location>
</feature>
<proteinExistence type="predicted"/>
<name>B9TLJ4_RICCO</name>
<keyword evidence="2" id="KW-1185">Reference proteome</keyword>
<dbReference type="Proteomes" id="UP000008311">
    <property type="component" value="Unassembled WGS sequence"/>
</dbReference>